<name>A0A8H9D9T6_9PROT</name>
<evidence type="ECO:0000313" key="1">
    <source>
        <dbReference type="EMBL" id="CAE6512561.1"/>
    </source>
</evidence>
<accession>A0A8H9D9T6</accession>
<sequence>MIVVCTEIIVKKTQKSNKKVVNKAISAYKEYFESIKKDSLIEVRED</sequence>
<proteinExistence type="predicted"/>
<dbReference type="Proteomes" id="UP000601736">
    <property type="component" value="Unassembled WGS sequence"/>
</dbReference>
<organism evidence="1 2">
    <name type="scientific">Nitrosomonas nitrosa</name>
    <dbReference type="NCBI Taxonomy" id="52442"/>
    <lineage>
        <taxon>Bacteria</taxon>
        <taxon>Pseudomonadati</taxon>
        <taxon>Pseudomonadota</taxon>
        <taxon>Betaproteobacteria</taxon>
        <taxon>Nitrosomonadales</taxon>
        <taxon>Nitrosomonadaceae</taxon>
        <taxon>Nitrosomonas</taxon>
    </lineage>
</organism>
<protein>
    <submittedName>
        <fullName evidence="1">Uncharacterized protein</fullName>
    </submittedName>
</protein>
<dbReference type="EMBL" id="CAJNAP010000034">
    <property type="protein sequence ID" value="CAE6512561.1"/>
    <property type="molecule type" value="Genomic_DNA"/>
</dbReference>
<dbReference type="AlphaFoldDB" id="A0A8H9D9T6"/>
<comment type="caution">
    <text evidence="1">The sequence shown here is derived from an EMBL/GenBank/DDBJ whole genome shotgun (WGS) entry which is preliminary data.</text>
</comment>
<reference evidence="1" key="1">
    <citation type="submission" date="2021-02" db="EMBL/GenBank/DDBJ databases">
        <authorList>
            <person name="Han P."/>
        </authorList>
    </citation>
    <scope>NUCLEOTIDE SEQUENCE</scope>
    <source>
        <strain evidence="1">Nitrosomonas nitrosa 18-3D</strain>
    </source>
</reference>
<gene>
    <name evidence="1" type="ORF">NMYAN_40136</name>
</gene>
<evidence type="ECO:0000313" key="2">
    <source>
        <dbReference type="Proteomes" id="UP000601736"/>
    </source>
</evidence>